<reference evidence="2 3" key="1">
    <citation type="submission" date="2013-02" db="EMBL/GenBank/DDBJ databases">
        <title>The Genome Sequence of Enterococcus pallens BAA-351.</title>
        <authorList>
            <consortium name="The Broad Institute Genome Sequencing Platform"/>
            <consortium name="The Broad Institute Genome Sequencing Center for Infectious Disease"/>
            <person name="Earl A.M."/>
            <person name="Gilmore M.S."/>
            <person name="Lebreton F."/>
            <person name="Walker B."/>
            <person name="Young S.K."/>
            <person name="Zeng Q."/>
            <person name="Gargeya S."/>
            <person name="Fitzgerald M."/>
            <person name="Haas B."/>
            <person name="Abouelleil A."/>
            <person name="Alvarado L."/>
            <person name="Arachchi H.M."/>
            <person name="Berlin A.M."/>
            <person name="Chapman S.B."/>
            <person name="Dewar J."/>
            <person name="Goldberg J."/>
            <person name="Griggs A."/>
            <person name="Gujja S."/>
            <person name="Hansen M."/>
            <person name="Howarth C."/>
            <person name="Imamovic A."/>
            <person name="Larimer J."/>
            <person name="McCowan C."/>
            <person name="Murphy C."/>
            <person name="Neiman D."/>
            <person name="Pearson M."/>
            <person name="Priest M."/>
            <person name="Roberts A."/>
            <person name="Saif S."/>
            <person name="Shea T."/>
            <person name="Sisk P."/>
            <person name="Sykes S."/>
            <person name="Wortman J."/>
            <person name="Nusbaum C."/>
            <person name="Birren B."/>
        </authorList>
    </citation>
    <scope>NUCLEOTIDE SEQUENCE [LARGE SCALE GENOMIC DNA]</scope>
    <source>
        <strain evidence="2 3">ATCC BAA-351</strain>
    </source>
</reference>
<dbReference type="eggNOG" id="ENOG50319NA">
    <property type="taxonomic scope" value="Bacteria"/>
</dbReference>
<keyword evidence="3" id="KW-1185">Reference proteome</keyword>
<dbReference type="HOGENOM" id="CLU_110620_2_0_9"/>
<comment type="caution">
    <text evidence="2">The sequence shown here is derived from an EMBL/GenBank/DDBJ whole genome shotgun (WGS) entry which is preliminary data.</text>
</comment>
<dbReference type="InterPro" id="IPR048667">
    <property type="entry name" value="Imm5-like"/>
</dbReference>
<evidence type="ECO:0000313" key="2">
    <source>
        <dbReference type="EMBL" id="EOH94875.1"/>
    </source>
</evidence>
<dbReference type="OrthoDB" id="2222991at2"/>
<dbReference type="Pfam" id="PF21805">
    <property type="entry name" value="Imm5_like"/>
    <property type="match status" value="1"/>
</dbReference>
<proteinExistence type="predicted"/>
<feature type="domain" description="Imm-5-like" evidence="1">
    <location>
        <begin position="39"/>
        <end position="162"/>
    </location>
</feature>
<dbReference type="PATRIC" id="fig|1158607.3.peg.1761"/>
<accession>R2SHX5</accession>
<evidence type="ECO:0000259" key="1">
    <source>
        <dbReference type="Pfam" id="PF21805"/>
    </source>
</evidence>
<dbReference type="STRING" id="160454.RV10_GL002897"/>
<name>R2SHX5_9ENTE</name>
<sequence length="173" mass="19923">MKQVYSWNEHELKTKRQLPTKPKIKLVDDQQLRAQLELTLEELPHALLAEWALEQSLVYLRYLDPPLQKDKRIAQSINVLKQRVKEACSAHELRQAGFMANELAQESSSLLSKYAARVFAQAIASGHMRGHALVSADYGIKVINELFPNDLLQVRQQREAQLALARHYLTRKK</sequence>
<dbReference type="AlphaFoldDB" id="R2SHX5"/>
<dbReference type="RefSeq" id="WP_010756794.1">
    <property type="nucleotide sequence ID" value="NZ_ASWD01000006.1"/>
</dbReference>
<organism evidence="2 3">
    <name type="scientific">Enterococcus pallens ATCC BAA-351</name>
    <dbReference type="NCBI Taxonomy" id="1158607"/>
    <lineage>
        <taxon>Bacteria</taxon>
        <taxon>Bacillati</taxon>
        <taxon>Bacillota</taxon>
        <taxon>Bacilli</taxon>
        <taxon>Lactobacillales</taxon>
        <taxon>Enterococcaceae</taxon>
        <taxon>Enterococcus</taxon>
    </lineage>
</organism>
<evidence type="ECO:0000313" key="3">
    <source>
        <dbReference type="Proteomes" id="UP000013782"/>
    </source>
</evidence>
<gene>
    <name evidence="2" type="ORF">UAU_01797</name>
</gene>
<dbReference type="EMBL" id="AJAQ01000014">
    <property type="protein sequence ID" value="EOH94875.1"/>
    <property type="molecule type" value="Genomic_DNA"/>
</dbReference>
<protein>
    <recommendedName>
        <fullName evidence="1">Imm-5-like domain-containing protein</fullName>
    </recommendedName>
</protein>
<dbReference type="Proteomes" id="UP000013782">
    <property type="component" value="Unassembled WGS sequence"/>
</dbReference>